<evidence type="ECO:0000259" key="5">
    <source>
        <dbReference type="PROSITE" id="PS51078"/>
    </source>
</evidence>
<feature type="domain" description="HTH iclR-type" evidence="4">
    <location>
        <begin position="17"/>
        <end position="78"/>
    </location>
</feature>
<dbReference type="SMART" id="SM00346">
    <property type="entry name" value="HTH_ICLR"/>
    <property type="match status" value="1"/>
</dbReference>
<protein>
    <submittedName>
        <fullName evidence="6">IclR family transcriptional regulator</fullName>
    </submittedName>
</protein>
<reference evidence="6" key="1">
    <citation type="submission" date="2022-06" db="EMBL/GenBank/DDBJ databases">
        <title>Genome public.</title>
        <authorList>
            <person name="Sun Q."/>
        </authorList>
    </citation>
    <scope>NUCLEOTIDE SEQUENCE</scope>
    <source>
        <strain evidence="6">CWNU-1</strain>
    </source>
</reference>
<dbReference type="InterPro" id="IPR029016">
    <property type="entry name" value="GAF-like_dom_sf"/>
</dbReference>
<dbReference type="PROSITE" id="PS51077">
    <property type="entry name" value="HTH_ICLR"/>
    <property type="match status" value="1"/>
</dbReference>
<dbReference type="PANTHER" id="PTHR30136:SF35">
    <property type="entry name" value="HTH-TYPE TRANSCRIPTIONAL REGULATOR RV1719"/>
    <property type="match status" value="1"/>
</dbReference>
<dbReference type="EMBL" id="JAMQAW010000002">
    <property type="protein sequence ID" value="MCM2387258.1"/>
    <property type="molecule type" value="Genomic_DNA"/>
</dbReference>
<evidence type="ECO:0000259" key="4">
    <source>
        <dbReference type="PROSITE" id="PS51077"/>
    </source>
</evidence>
<proteinExistence type="predicted"/>
<dbReference type="InterPro" id="IPR036390">
    <property type="entry name" value="WH_DNA-bd_sf"/>
</dbReference>
<organism evidence="6 7">
    <name type="scientific">Streptomyces albipurpureus</name>
    <dbReference type="NCBI Taxonomy" id="2897419"/>
    <lineage>
        <taxon>Bacteria</taxon>
        <taxon>Bacillati</taxon>
        <taxon>Actinomycetota</taxon>
        <taxon>Actinomycetes</taxon>
        <taxon>Kitasatosporales</taxon>
        <taxon>Streptomycetaceae</taxon>
        <taxon>Streptomyces</taxon>
    </lineage>
</organism>
<sequence length="260" mass="27892">MAAPGKETDTLTPNYPIGSVDKALRLLCVIAEERALRVTDASRRIGVARSTAHRLLEMLQLHGFAQQDPLTRAYVPGPRLLDLGAAALNNLDIRAIARPVMEELVAEVQESAHLVILSGADMLIIDAVESSRALRVGSRVGVRVPGYAAAGGRAVLAELPEDRVLSMFPCEELDVITPDTLTSRAQLIQALAEVRERGFAVCIGEVEPDVATVAATIPNGDRITPAAITVSVPRFRFSEDDLTRLGRATMQAARRCAAVI</sequence>
<dbReference type="InterPro" id="IPR014757">
    <property type="entry name" value="Tscrpt_reg_IclR_C"/>
</dbReference>
<evidence type="ECO:0000313" key="7">
    <source>
        <dbReference type="Proteomes" id="UP001431429"/>
    </source>
</evidence>
<dbReference type="Gene3D" id="3.30.450.40">
    <property type="match status" value="1"/>
</dbReference>
<dbReference type="InterPro" id="IPR050707">
    <property type="entry name" value="HTH_MetabolicPath_Reg"/>
</dbReference>
<dbReference type="RefSeq" id="WP_250917607.1">
    <property type="nucleotide sequence ID" value="NZ_JAMQAW010000002.1"/>
</dbReference>
<evidence type="ECO:0000256" key="3">
    <source>
        <dbReference type="ARBA" id="ARBA00023163"/>
    </source>
</evidence>
<keyword evidence="7" id="KW-1185">Reference proteome</keyword>
<gene>
    <name evidence="6" type="ORF">NBG84_02835</name>
</gene>
<evidence type="ECO:0000313" key="6">
    <source>
        <dbReference type="EMBL" id="MCM2387258.1"/>
    </source>
</evidence>
<dbReference type="Pfam" id="PF01614">
    <property type="entry name" value="IclR_C"/>
    <property type="match status" value="1"/>
</dbReference>
<dbReference type="Proteomes" id="UP001431429">
    <property type="component" value="Unassembled WGS sequence"/>
</dbReference>
<comment type="caution">
    <text evidence="6">The sequence shown here is derived from an EMBL/GenBank/DDBJ whole genome shotgun (WGS) entry which is preliminary data.</text>
</comment>
<dbReference type="Pfam" id="PF09339">
    <property type="entry name" value="HTH_IclR"/>
    <property type="match status" value="1"/>
</dbReference>
<name>A0ABT0UFS8_9ACTN</name>
<keyword evidence="1" id="KW-0805">Transcription regulation</keyword>
<dbReference type="Gene3D" id="1.10.10.10">
    <property type="entry name" value="Winged helix-like DNA-binding domain superfamily/Winged helix DNA-binding domain"/>
    <property type="match status" value="1"/>
</dbReference>
<evidence type="ECO:0000256" key="2">
    <source>
        <dbReference type="ARBA" id="ARBA00023125"/>
    </source>
</evidence>
<dbReference type="InterPro" id="IPR005471">
    <property type="entry name" value="Tscrpt_reg_IclR_N"/>
</dbReference>
<dbReference type="SUPFAM" id="SSF55781">
    <property type="entry name" value="GAF domain-like"/>
    <property type="match status" value="1"/>
</dbReference>
<keyword evidence="3" id="KW-0804">Transcription</keyword>
<dbReference type="PROSITE" id="PS51078">
    <property type="entry name" value="ICLR_ED"/>
    <property type="match status" value="1"/>
</dbReference>
<dbReference type="PANTHER" id="PTHR30136">
    <property type="entry name" value="HELIX-TURN-HELIX TRANSCRIPTIONAL REGULATOR, ICLR FAMILY"/>
    <property type="match status" value="1"/>
</dbReference>
<keyword evidence="2" id="KW-0238">DNA-binding</keyword>
<feature type="domain" description="IclR-ED" evidence="5">
    <location>
        <begin position="79"/>
        <end position="260"/>
    </location>
</feature>
<evidence type="ECO:0000256" key="1">
    <source>
        <dbReference type="ARBA" id="ARBA00023015"/>
    </source>
</evidence>
<dbReference type="InterPro" id="IPR036388">
    <property type="entry name" value="WH-like_DNA-bd_sf"/>
</dbReference>
<dbReference type="SUPFAM" id="SSF46785">
    <property type="entry name" value="Winged helix' DNA-binding domain"/>
    <property type="match status" value="1"/>
</dbReference>
<accession>A0ABT0UFS8</accession>